<organism evidence="6 7">
    <name type="scientific">Acetobacter senegalensis</name>
    <dbReference type="NCBI Taxonomy" id="446692"/>
    <lineage>
        <taxon>Bacteria</taxon>
        <taxon>Pseudomonadati</taxon>
        <taxon>Pseudomonadota</taxon>
        <taxon>Alphaproteobacteria</taxon>
        <taxon>Acetobacterales</taxon>
        <taxon>Acetobacteraceae</taxon>
        <taxon>Acetobacter</taxon>
    </lineage>
</organism>
<comment type="similarity">
    <text evidence="1">Belongs to the LysR transcriptional regulatory family.</text>
</comment>
<dbReference type="InterPro" id="IPR058163">
    <property type="entry name" value="LysR-type_TF_proteobact-type"/>
</dbReference>
<evidence type="ECO:0000256" key="1">
    <source>
        <dbReference type="ARBA" id="ARBA00009437"/>
    </source>
</evidence>
<dbReference type="PATRIC" id="fig|446692.4.peg.760"/>
<dbReference type="Pfam" id="PF03466">
    <property type="entry name" value="LysR_substrate"/>
    <property type="match status" value="1"/>
</dbReference>
<dbReference type="AlphaFoldDB" id="A0A149U0L3"/>
<dbReference type="Proteomes" id="UP000075360">
    <property type="component" value="Unassembled WGS sequence"/>
</dbReference>
<dbReference type="Gene3D" id="3.40.190.290">
    <property type="match status" value="1"/>
</dbReference>
<keyword evidence="4" id="KW-0804">Transcription</keyword>
<dbReference type="InterPro" id="IPR036388">
    <property type="entry name" value="WH-like_DNA-bd_sf"/>
</dbReference>
<comment type="caution">
    <text evidence="6">The sequence shown here is derived from an EMBL/GenBank/DDBJ whole genome shotgun (WGS) entry which is preliminary data.</text>
</comment>
<gene>
    <name evidence="6" type="ORF">AD948_09875</name>
</gene>
<evidence type="ECO:0000313" key="7">
    <source>
        <dbReference type="Proteomes" id="UP000075360"/>
    </source>
</evidence>
<dbReference type="RefSeq" id="WP_061471746.1">
    <property type="nucleotide sequence ID" value="NZ_LHZU01000133.1"/>
</dbReference>
<dbReference type="CDD" id="cd08472">
    <property type="entry name" value="PBP2_CrgA_like_3"/>
    <property type="match status" value="1"/>
</dbReference>
<evidence type="ECO:0000259" key="5">
    <source>
        <dbReference type="PROSITE" id="PS50931"/>
    </source>
</evidence>
<keyword evidence="2" id="KW-0805">Transcription regulation</keyword>
<dbReference type="EMBL" id="LHZU01000133">
    <property type="protein sequence ID" value="KXV59014.1"/>
    <property type="molecule type" value="Genomic_DNA"/>
</dbReference>
<dbReference type="FunFam" id="1.10.10.10:FF:000001">
    <property type="entry name" value="LysR family transcriptional regulator"/>
    <property type="match status" value="1"/>
</dbReference>
<evidence type="ECO:0000256" key="3">
    <source>
        <dbReference type="ARBA" id="ARBA00023125"/>
    </source>
</evidence>
<feature type="domain" description="HTH lysR-type" evidence="5">
    <location>
        <begin position="1"/>
        <end position="59"/>
    </location>
</feature>
<name>A0A149U0L3_9PROT</name>
<dbReference type="GO" id="GO:0006351">
    <property type="term" value="P:DNA-templated transcription"/>
    <property type="evidence" value="ECO:0007669"/>
    <property type="project" value="TreeGrafter"/>
</dbReference>
<dbReference type="Gene3D" id="1.10.10.10">
    <property type="entry name" value="Winged helix-like DNA-binding domain superfamily/Winged helix DNA-binding domain"/>
    <property type="match status" value="1"/>
</dbReference>
<evidence type="ECO:0000256" key="4">
    <source>
        <dbReference type="ARBA" id="ARBA00023163"/>
    </source>
</evidence>
<dbReference type="PANTHER" id="PTHR30537:SF72">
    <property type="entry name" value="LYSR FAMILY TRANSCRIPTIONAL REGULATOR"/>
    <property type="match status" value="1"/>
</dbReference>
<sequence>MDRIDLFRIFTRVVETGSFSKAADFLGMPRSSVSTAIQMLEQRVGVRLLARTTRSVSATPDGQAFYDQCVRLIVEVEDVENLFRQNHVSPRGLLRVNMPGRIGRLVVAPALPEFLDRYPDIDIELGVTDRPINLVEDGVDCVLRVGPLQDSSLIARKIAELPLVNVASPAYLARYGCPMVPEDLIHHKEVHYASPGTGRMEAWEWVDEVHGLHRHEMAGRVTVNSAEALIACCLAGLGLIQVPAYDVKADLQAGRLVEVLPDYQAETLPLALVYPHRKHLSRRIQVFADWVVDVLSRHGVENRHDKS</sequence>
<dbReference type="OrthoDB" id="9812435at2"/>
<dbReference type="Pfam" id="PF00126">
    <property type="entry name" value="HTH_1"/>
    <property type="match status" value="1"/>
</dbReference>
<dbReference type="InterPro" id="IPR000847">
    <property type="entry name" value="LysR_HTH_N"/>
</dbReference>
<protein>
    <submittedName>
        <fullName evidence="6">Transcriptional regulator</fullName>
    </submittedName>
</protein>
<dbReference type="InterPro" id="IPR036390">
    <property type="entry name" value="WH_DNA-bd_sf"/>
</dbReference>
<dbReference type="SUPFAM" id="SSF53850">
    <property type="entry name" value="Periplasmic binding protein-like II"/>
    <property type="match status" value="1"/>
</dbReference>
<dbReference type="GO" id="GO:0003700">
    <property type="term" value="F:DNA-binding transcription factor activity"/>
    <property type="evidence" value="ECO:0007669"/>
    <property type="project" value="InterPro"/>
</dbReference>
<dbReference type="PROSITE" id="PS50931">
    <property type="entry name" value="HTH_LYSR"/>
    <property type="match status" value="1"/>
</dbReference>
<dbReference type="FunFam" id="3.40.190.290:FF:000001">
    <property type="entry name" value="Transcriptional regulator, LysR family"/>
    <property type="match status" value="1"/>
</dbReference>
<evidence type="ECO:0000313" key="6">
    <source>
        <dbReference type="EMBL" id="KXV59014.1"/>
    </source>
</evidence>
<dbReference type="PANTHER" id="PTHR30537">
    <property type="entry name" value="HTH-TYPE TRANSCRIPTIONAL REGULATOR"/>
    <property type="match status" value="1"/>
</dbReference>
<accession>A0A149U0L3</accession>
<reference evidence="6 7" key="1">
    <citation type="submission" date="2015-06" db="EMBL/GenBank/DDBJ databases">
        <title>Improved classification and identification of acetic acid bacteria using matrix-assisted laser desorption/ionization time-of-flight mass spectrometry; Gluconobacter nephelii and Gluconobacter uchimurae are later heterotypic synonyms of Gluconobacter japonicus and Gluconobacter oxydans, respectively.</title>
        <authorList>
            <person name="Li L."/>
            <person name="Cleenwerck I."/>
            <person name="De Vuyst L."/>
            <person name="Vandamme P."/>
        </authorList>
    </citation>
    <scope>NUCLEOTIDE SEQUENCE [LARGE SCALE GENOMIC DNA]</scope>
    <source>
        <strain evidence="6 7">LMG 23690</strain>
    </source>
</reference>
<dbReference type="InterPro" id="IPR005119">
    <property type="entry name" value="LysR_subst-bd"/>
</dbReference>
<dbReference type="GO" id="GO:0043565">
    <property type="term" value="F:sequence-specific DNA binding"/>
    <property type="evidence" value="ECO:0007669"/>
    <property type="project" value="TreeGrafter"/>
</dbReference>
<evidence type="ECO:0000256" key="2">
    <source>
        <dbReference type="ARBA" id="ARBA00023015"/>
    </source>
</evidence>
<dbReference type="SUPFAM" id="SSF46785">
    <property type="entry name" value="Winged helix' DNA-binding domain"/>
    <property type="match status" value="1"/>
</dbReference>
<keyword evidence="3" id="KW-0238">DNA-binding</keyword>
<proteinExistence type="inferred from homology"/>